<evidence type="ECO:0000256" key="6">
    <source>
        <dbReference type="PROSITE-ProRule" id="PRU10059"/>
    </source>
</evidence>
<comment type="similarity">
    <text evidence="1 6 8">Belongs to the glycosyl hydrolase 9 (cellulase E) family.</text>
</comment>
<feature type="domain" description="Glycoside hydrolase family 9" evidence="9">
    <location>
        <begin position="117"/>
        <end position="561"/>
    </location>
</feature>
<comment type="catalytic activity">
    <reaction evidence="8">
        <text>Endohydrolysis of (1-&gt;4)-beta-D-glucosidic linkages in cellulose, lichenin and cereal beta-D-glucans.</text>
        <dbReference type="EC" id="3.2.1.4"/>
    </reaction>
</comment>
<dbReference type="InterPro" id="IPR026444">
    <property type="entry name" value="Secre_tail"/>
</dbReference>
<reference evidence="12 13" key="1">
    <citation type="journal article" date="2013" name="Int. J. Syst. Evol. Microbiol.">
        <title>Marinoscillum luteum sp. nov., isolated from marine sediment.</title>
        <authorList>
            <person name="Cha I.T."/>
            <person name="Park S.J."/>
            <person name="Kim S.J."/>
            <person name="Kim J.G."/>
            <person name="Jung M.Y."/>
            <person name="Shin K.S."/>
            <person name="Kwon K.K."/>
            <person name="Yang S.H."/>
            <person name="Seo Y.S."/>
            <person name="Rhee S.K."/>
        </authorList>
    </citation>
    <scope>NUCLEOTIDE SEQUENCE [LARGE SCALE GENOMIC DNA]</scope>
    <source>
        <strain evidence="12 13">KCTC 23939</strain>
    </source>
</reference>
<feature type="active site" evidence="7">
    <location>
        <position position="540"/>
    </location>
</feature>
<dbReference type="PROSITE" id="PS00592">
    <property type="entry name" value="GH9_2"/>
    <property type="match status" value="1"/>
</dbReference>
<dbReference type="Pfam" id="PF18962">
    <property type="entry name" value="Por_Secre_tail"/>
    <property type="match status" value="1"/>
</dbReference>
<dbReference type="InterPro" id="IPR004197">
    <property type="entry name" value="Cellulase_Ig-like"/>
</dbReference>
<keyword evidence="13" id="KW-1185">Reference proteome</keyword>
<dbReference type="NCBIfam" id="TIGR04183">
    <property type="entry name" value="Por_Secre_tail"/>
    <property type="match status" value="1"/>
</dbReference>
<evidence type="ECO:0000313" key="12">
    <source>
        <dbReference type="EMBL" id="MFH6984578.1"/>
    </source>
</evidence>
<evidence type="ECO:0000259" key="11">
    <source>
        <dbReference type="Pfam" id="PF18962"/>
    </source>
</evidence>
<dbReference type="EC" id="3.2.1.4" evidence="8"/>
<keyword evidence="8" id="KW-0732">Signal</keyword>
<feature type="active site" evidence="6">
    <location>
        <position position="494"/>
    </location>
</feature>
<protein>
    <recommendedName>
        <fullName evidence="8">Endoglucanase</fullName>
        <ecNumber evidence="8">3.2.1.4</ecNumber>
    </recommendedName>
</protein>
<feature type="active site" evidence="7">
    <location>
        <position position="549"/>
    </location>
</feature>
<accession>A0ABW7NAF5</accession>
<dbReference type="InterPro" id="IPR012341">
    <property type="entry name" value="6hp_glycosidase-like_sf"/>
</dbReference>
<sequence length="664" mass="73156">MKKILVPLLLLYFLESLAQTAPGNIRLNQVGFLPEAQKIAVVVGSSQSAFEVIKNSNSAVVFSGTLSASKYWSKSEEDVKIADFSDFKTRGTYRLKLGNGDLSHPFKIADDVLLDLTSATIKAYYYNRASMELTEEFAGVYNRPLGHPDNAVVVLPSAASDERPAGTVISTPKGWYDAGDYNKYIVNSGISTFTLLAAYENYPEFYDTLDLNIPESGNALPDLLDEALWNIEWMSTMQDPNDGGVYNKTTTANFQGVVMPHKATATRYVVAKGTAAALDFAAVMAMAYRIYKPYLPDFADECLAKAELAWTWAKTNPNVSYNNPGAQDGYPAVHTGGYGDGNFSDEFFWAAVELYIGTKDDSYFSTLNFSQYFGIPGWPNVQTLGILSLITHRKSLTAAADTTAIKNILINMTDDIKDYQKNTSPYLIPNNDFYWGSNSIPGNQGMLLMYAYELTNDVDYLNAAIGAVDYLLGRNATKYCFVTGFGTVSPIDIHHRQSGADNVAAPVPGFLAGGPNPQNVNDDCGASKYPSLVAAQCYVDDFCSYSTNEITINWNAPLVYTAGAIHAVYDRDFKTPNTDPVEEPLSLFPSFKVEIYPNPADDFLIVQTDEHTFGEMDIRIFSINGKEVISTTQSRIDVSALTQGVYVVRCKTRQQTISRQILIR</sequence>
<dbReference type="Pfam" id="PF02927">
    <property type="entry name" value="CelD_N"/>
    <property type="match status" value="1"/>
</dbReference>
<keyword evidence="5 6" id="KW-0624">Polysaccharide degradation</keyword>
<feature type="domain" description="Secretion system C-terminal sorting" evidence="11">
    <location>
        <begin position="595"/>
        <end position="663"/>
    </location>
</feature>
<dbReference type="InterPro" id="IPR013783">
    <property type="entry name" value="Ig-like_fold"/>
</dbReference>
<dbReference type="InterPro" id="IPR014756">
    <property type="entry name" value="Ig_E-set"/>
</dbReference>
<dbReference type="Pfam" id="PF00759">
    <property type="entry name" value="Glyco_hydro_9"/>
    <property type="match status" value="1"/>
</dbReference>
<feature type="domain" description="Cellulase Ig-like" evidence="10">
    <location>
        <begin position="23"/>
        <end position="98"/>
    </location>
</feature>
<comment type="caution">
    <text evidence="12">The sequence shown here is derived from an EMBL/GenBank/DDBJ whole genome shotgun (WGS) entry which is preliminary data.</text>
</comment>
<evidence type="ECO:0000256" key="8">
    <source>
        <dbReference type="RuleBase" id="RU361166"/>
    </source>
</evidence>
<evidence type="ECO:0000256" key="1">
    <source>
        <dbReference type="ARBA" id="ARBA00007072"/>
    </source>
</evidence>
<dbReference type="Gene3D" id="2.60.40.10">
    <property type="entry name" value="Immunoglobulins"/>
    <property type="match status" value="1"/>
</dbReference>
<evidence type="ECO:0000259" key="10">
    <source>
        <dbReference type="Pfam" id="PF02927"/>
    </source>
</evidence>
<keyword evidence="8" id="KW-0136">Cellulose degradation</keyword>
<dbReference type="InterPro" id="IPR018221">
    <property type="entry name" value="Glyco_hydro_9_His_AS"/>
</dbReference>
<dbReference type="InterPro" id="IPR033126">
    <property type="entry name" value="Glyco_hydro_9_Asp/Glu_AS"/>
</dbReference>
<dbReference type="SUPFAM" id="SSF81296">
    <property type="entry name" value="E set domains"/>
    <property type="match status" value="1"/>
</dbReference>
<gene>
    <name evidence="12" type="ORF">ACHKAR_14080</name>
</gene>
<evidence type="ECO:0000256" key="5">
    <source>
        <dbReference type="ARBA" id="ARBA00023326"/>
    </source>
</evidence>
<evidence type="ECO:0000256" key="4">
    <source>
        <dbReference type="ARBA" id="ARBA00023295"/>
    </source>
</evidence>
<proteinExistence type="inferred from homology"/>
<dbReference type="CDD" id="cd02850">
    <property type="entry name" value="E_set_Cellulase_N"/>
    <property type="match status" value="1"/>
</dbReference>
<keyword evidence="3 6" id="KW-0119">Carbohydrate metabolism</keyword>
<feature type="signal peptide" evidence="8">
    <location>
        <begin position="1"/>
        <end position="18"/>
    </location>
</feature>
<evidence type="ECO:0000259" key="9">
    <source>
        <dbReference type="Pfam" id="PF00759"/>
    </source>
</evidence>
<dbReference type="InterPro" id="IPR001701">
    <property type="entry name" value="Glyco_hydro_9"/>
</dbReference>
<dbReference type="PANTHER" id="PTHR22298">
    <property type="entry name" value="ENDO-1,4-BETA-GLUCANASE"/>
    <property type="match status" value="1"/>
</dbReference>
<name>A0ABW7NAF5_9BACT</name>
<dbReference type="Gene3D" id="1.50.10.10">
    <property type="match status" value="1"/>
</dbReference>
<dbReference type="InterPro" id="IPR008928">
    <property type="entry name" value="6-hairpin_glycosidase_sf"/>
</dbReference>
<keyword evidence="4 6" id="KW-0326">Glycosidase</keyword>
<dbReference type="EMBL" id="JBIPKE010000018">
    <property type="protein sequence ID" value="MFH6984578.1"/>
    <property type="molecule type" value="Genomic_DNA"/>
</dbReference>
<organism evidence="12 13">
    <name type="scientific">Marinoscillum luteum</name>
    <dbReference type="NCBI Taxonomy" id="861051"/>
    <lineage>
        <taxon>Bacteria</taxon>
        <taxon>Pseudomonadati</taxon>
        <taxon>Bacteroidota</taxon>
        <taxon>Cytophagia</taxon>
        <taxon>Cytophagales</taxon>
        <taxon>Reichenbachiellaceae</taxon>
        <taxon>Marinoscillum</taxon>
    </lineage>
</organism>
<evidence type="ECO:0000256" key="7">
    <source>
        <dbReference type="PROSITE-ProRule" id="PRU10060"/>
    </source>
</evidence>
<dbReference type="PROSITE" id="PS00698">
    <property type="entry name" value="GH9_3"/>
    <property type="match status" value="1"/>
</dbReference>
<dbReference type="RefSeq" id="WP_395417968.1">
    <property type="nucleotide sequence ID" value="NZ_JBIPKE010000018.1"/>
</dbReference>
<dbReference type="Proteomes" id="UP001610063">
    <property type="component" value="Unassembled WGS sequence"/>
</dbReference>
<dbReference type="SUPFAM" id="SSF48208">
    <property type="entry name" value="Six-hairpin glycosidases"/>
    <property type="match status" value="1"/>
</dbReference>
<feature type="chain" id="PRO_5045004161" description="Endoglucanase" evidence="8">
    <location>
        <begin position="19"/>
        <end position="664"/>
    </location>
</feature>
<dbReference type="GO" id="GO:0016787">
    <property type="term" value="F:hydrolase activity"/>
    <property type="evidence" value="ECO:0007669"/>
    <property type="project" value="UniProtKB-KW"/>
</dbReference>
<evidence type="ECO:0000313" key="13">
    <source>
        <dbReference type="Proteomes" id="UP001610063"/>
    </source>
</evidence>
<keyword evidence="2 6" id="KW-0378">Hydrolase</keyword>
<evidence type="ECO:0000256" key="2">
    <source>
        <dbReference type="ARBA" id="ARBA00022801"/>
    </source>
</evidence>
<evidence type="ECO:0000256" key="3">
    <source>
        <dbReference type="ARBA" id="ARBA00023277"/>
    </source>
</evidence>